<name>A0A176S0A3_9GAMM</name>
<dbReference type="Proteomes" id="UP000076962">
    <property type="component" value="Unassembled WGS sequence"/>
</dbReference>
<protein>
    <submittedName>
        <fullName evidence="1">RecF/RecN/SMC N domain protein</fullName>
    </submittedName>
</protein>
<keyword evidence="2" id="KW-1185">Reference proteome</keyword>
<feature type="non-terminal residue" evidence="1">
    <location>
        <position position="95"/>
    </location>
</feature>
<organism evidence="1 2">
    <name type="scientific">Candidatus Thiomargarita nelsonii</name>
    <dbReference type="NCBI Taxonomy" id="1003181"/>
    <lineage>
        <taxon>Bacteria</taxon>
        <taxon>Pseudomonadati</taxon>
        <taxon>Pseudomonadota</taxon>
        <taxon>Gammaproteobacteria</taxon>
        <taxon>Thiotrichales</taxon>
        <taxon>Thiotrichaceae</taxon>
        <taxon>Thiomargarita</taxon>
    </lineage>
</organism>
<dbReference type="AlphaFoldDB" id="A0A176S0A3"/>
<evidence type="ECO:0000313" key="1">
    <source>
        <dbReference type="EMBL" id="OAD21379.1"/>
    </source>
</evidence>
<proteinExistence type="predicted"/>
<accession>A0A176S0A3</accession>
<gene>
    <name evidence="1" type="ORF">THIOM_002854</name>
</gene>
<dbReference type="EMBL" id="LUTY01001673">
    <property type="protein sequence ID" value="OAD21379.1"/>
    <property type="molecule type" value="Genomic_DNA"/>
</dbReference>
<sequence length="95" mass="10892">MDTKALRGGSSESKKVPLGINGEGLDVLLANFSEPEFTQLQEYAVNWLDEIVIDREDLMKFSYLKQGKSISKLYFKDKFMMKKENIFYAENANEG</sequence>
<reference evidence="1 2" key="1">
    <citation type="submission" date="2016-05" db="EMBL/GenBank/DDBJ databases">
        <title>Single-cell genome of chain-forming Candidatus Thiomargarita nelsonii and comparison to other large sulfur-oxidizing bacteria.</title>
        <authorList>
            <person name="Winkel M."/>
            <person name="Salman V."/>
            <person name="Woyke T."/>
            <person name="Schulz-Vogt H."/>
            <person name="Richter M."/>
            <person name="Flood B."/>
            <person name="Bailey J."/>
            <person name="Amann R."/>
            <person name="Mussmann M."/>
        </authorList>
    </citation>
    <scope>NUCLEOTIDE SEQUENCE [LARGE SCALE GENOMIC DNA]</scope>
    <source>
        <strain evidence="1 2">THI036</strain>
    </source>
</reference>
<comment type="caution">
    <text evidence="1">The sequence shown here is derived from an EMBL/GenBank/DDBJ whole genome shotgun (WGS) entry which is preliminary data.</text>
</comment>
<evidence type="ECO:0000313" key="2">
    <source>
        <dbReference type="Proteomes" id="UP000076962"/>
    </source>
</evidence>